<evidence type="ECO:0000256" key="1">
    <source>
        <dbReference type="ARBA" id="ARBA00022946"/>
    </source>
</evidence>
<dbReference type="PANTHER" id="PTHR22602">
    <property type="entry name" value="TRANSFERASE CAF17, MITOCHONDRIAL-RELATED"/>
    <property type="match status" value="1"/>
</dbReference>
<keyword evidence="5" id="KW-1185">Reference proteome</keyword>
<feature type="region of interest" description="Disordered" evidence="2">
    <location>
        <begin position="1"/>
        <end position="50"/>
    </location>
</feature>
<reference evidence="4 5" key="1">
    <citation type="submission" date="2022-06" db="EMBL/GenBank/DDBJ databases">
        <title>Genomic Encyclopedia of Archaeal and Bacterial Type Strains, Phase II (KMG-II): from individual species to whole genera.</title>
        <authorList>
            <person name="Goeker M."/>
        </authorList>
    </citation>
    <scope>NUCLEOTIDE SEQUENCE [LARGE SCALE GENOMIC DNA]</scope>
    <source>
        <strain evidence="4 5">DSM 45037</strain>
    </source>
</reference>
<dbReference type="InterPro" id="IPR027266">
    <property type="entry name" value="TrmE/GcvT-like"/>
</dbReference>
<dbReference type="Gene3D" id="3.30.1360.120">
    <property type="entry name" value="Probable tRNA modification gtpase trme, domain 1"/>
    <property type="match status" value="1"/>
</dbReference>
<dbReference type="EMBL" id="JAMTCG010000003">
    <property type="protein sequence ID" value="MCP2160994.1"/>
    <property type="molecule type" value="Genomic_DNA"/>
</dbReference>
<dbReference type="InterPro" id="IPR045179">
    <property type="entry name" value="YgfZ/GcvT"/>
</dbReference>
<proteinExistence type="predicted"/>
<dbReference type="Proteomes" id="UP001205740">
    <property type="component" value="Unassembled WGS sequence"/>
</dbReference>
<keyword evidence="1" id="KW-0809">Transit peptide</keyword>
<dbReference type="SUPFAM" id="SSF103025">
    <property type="entry name" value="Folate-binding domain"/>
    <property type="match status" value="1"/>
</dbReference>
<organism evidence="4 5">
    <name type="scientific">Williamsia serinedens</name>
    <dbReference type="NCBI Taxonomy" id="391736"/>
    <lineage>
        <taxon>Bacteria</taxon>
        <taxon>Bacillati</taxon>
        <taxon>Actinomycetota</taxon>
        <taxon>Actinomycetes</taxon>
        <taxon>Mycobacteriales</taxon>
        <taxon>Nocardiaceae</taxon>
        <taxon>Williamsia</taxon>
    </lineage>
</organism>
<evidence type="ECO:0000256" key="2">
    <source>
        <dbReference type="SAM" id="MobiDB-lite"/>
    </source>
</evidence>
<dbReference type="NCBIfam" id="TIGR03317">
    <property type="entry name" value="ygfZ_signature"/>
    <property type="match status" value="1"/>
</dbReference>
<dbReference type="Pfam" id="PF25455">
    <property type="entry name" value="Beta-barrel_CAF17_C"/>
    <property type="match status" value="1"/>
</dbReference>
<comment type="caution">
    <text evidence="4">The sequence shown here is derived from an EMBL/GenBank/DDBJ whole genome shotgun (WGS) entry which is preliminary data.</text>
</comment>
<accession>A0ABT1H184</accession>
<dbReference type="PANTHER" id="PTHR22602:SF0">
    <property type="entry name" value="TRANSFERASE CAF17, MITOCHONDRIAL-RELATED"/>
    <property type="match status" value="1"/>
</dbReference>
<evidence type="ECO:0000259" key="3">
    <source>
        <dbReference type="Pfam" id="PF25455"/>
    </source>
</evidence>
<evidence type="ECO:0000313" key="4">
    <source>
        <dbReference type="EMBL" id="MCP2160994.1"/>
    </source>
</evidence>
<sequence>MAITLAGGSYDEDVTDSIGQPEPDQPPLRRHQQESGAVPPPEDSVDQGVAWHHGDPFAEQRAAATSVAVVDRSHRGVFEISGDERLSWLHTISSQFVTNLADRSSAENLSLDANGRVEDHFVLTDIDGLTIADTEPHRAQPLLTFLQRMVFWAKAEPVDRPDLRVLTLLGPHAVTGPVAELLEITPDAPVYAAGRIPELHHDDEPSGFWRIMPPVGERGADGHPTVPRVDVLVPEAQFDRWWDAIVEAGARPAGTWAFEALRVAALSPRLGLDTDERTIPHEVDWIGGPDTFGAVHLEKGCYRGQETVARVHNLGSPPRRLVLLQIDGSADGRPATGDPVTADGRTVGRIGTVVEHFEFGPIALALVKRSVEPGTALEAGGAAVAIDPASVRVDDRVRAGRAAVEGLRSR</sequence>
<dbReference type="InterPro" id="IPR057460">
    <property type="entry name" value="CAF17_C"/>
</dbReference>
<dbReference type="InterPro" id="IPR017703">
    <property type="entry name" value="YgfZ/GCV_T_CS"/>
</dbReference>
<name>A0ABT1H184_9NOCA</name>
<gene>
    <name evidence="4" type="ORF">LX12_002181</name>
</gene>
<protein>
    <recommendedName>
        <fullName evidence="3">CAF17 C-terminal domain-containing protein</fullName>
    </recommendedName>
</protein>
<feature type="domain" description="CAF17 C-terminal" evidence="3">
    <location>
        <begin position="319"/>
        <end position="386"/>
    </location>
</feature>
<evidence type="ECO:0000313" key="5">
    <source>
        <dbReference type="Proteomes" id="UP001205740"/>
    </source>
</evidence>